<sequence>MALAGDKHVDSSSGNLILAGRSKGPISSAVSTSSHKNVISEPLNIQQSDPRETQPHTPSYYTQSNFTLNGFI</sequence>
<evidence type="ECO:0000313" key="3">
    <source>
        <dbReference type="EMBL" id="OTG18302.1"/>
    </source>
</evidence>
<feature type="compositionally biased region" description="Basic and acidic residues" evidence="1">
    <location>
        <begin position="1"/>
        <end position="10"/>
    </location>
</feature>
<feature type="region of interest" description="Disordered" evidence="1">
    <location>
        <begin position="1"/>
        <end position="61"/>
    </location>
</feature>
<keyword evidence="4" id="KW-1185">Reference proteome</keyword>
<dbReference type="AlphaFoldDB" id="A0A251U697"/>
<reference evidence="2" key="3">
    <citation type="submission" date="2020-06" db="EMBL/GenBank/DDBJ databases">
        <title>Helianthus annuus Genome sequencing and assembly Release 2.</title>
        <authorList>
            <person name="Gouzy J."/>
            <person name="Langlade N."/>
            <person name="Munos S."/>
        </authorList>
    </citation>
    <scope>NUCLEOTIDE SEQUENCE</scope>
    <source>
        <tissue evidence="2">Leaves</tissue>
    </source>
</reference>
<dbReference type="EMBL" id="CM007897">
    <property type="protein sequence ID" value="OTG18302.1"/>
    <property type="molecule type" value="Genomic_DNA"/>
</dbReference>
<evidence type="ECO:0000313" key="2">
    <source>
        <dbReference type="EMBL" id="KAF5795075.1"/>
    </source>
</evidence>
<evidence type="ECO:0000256" key="1">
    <source>
        <dbReference type="SAM" id="MobiDB-lite"/>
    </source>
</evidence>
<protein>
    <submittedName>
        <fullName evidence="3">Uncharacterized protein</fullName>
    </submittedName>
</protein>
<gene>
    <name evidence="3" type="ORF">HannXRQ_Chr08g0221601</name>
    <name evidence="2" type="ORF">HanXRQr2_Chr08g0335491</name>
</gene>
<proteinExistence type="predicted"/>
<feature type="compositionally biased region" description="Polar residues" evidence="1">
    <location>
        <begin position="28"/>
        <end position="48"/>
    </location>
</feature>
<organism evidence="3 4">
    <name type="scientific">Helianthus annuus</name>
    <name type="common">Common sunflower</name>
    <dbReference type="NCBI Taxonomy" id="4232"/>
    <lineage>
        <taxon>Eukaryota</taxon>
        <taxon>Viridiplantae</taxon>
        <taxon>Streptophyta</taxon>
        <taxon>Embryophyta</taxon>
        <taxon>Tracheophyta</taxon>
        <taxon>Spermatophyta</taxon>
        <taxon>Magnoliopsida</taxon>
        <taxon>eudicotyledons</taxon>
        <taxon>Gunneridae</taxon>
        <taxon>Pentapetalae</taxon>
        <taxon>asterids</taxon>
        <taxon>campanulids</taxon>
        <taxon>Asterales</taxon>
        <taxon>Asteraceae</taxon>
        <taxon>Asteroideae</taxon>
        <taxon>Heliantheae alliance</taxon>
        <taxon>Heliantheae</taxon>
        <taxon>Helianthus</taxon>
    </lineage>
</organism>
<dbReference type="Proteomes" id="UP000215914">
    <property type="component" value="Chromosome 8"/>
</dbReference>
<accession>A0A251U697</accession>
<dbReference type="EMBL" id="MNCJ02000323">
    <property type="protein sequence ID" value="KAF5795075.1"/>
    <property type="molecule type" value="Genomic_DNA"/>
</dbReference>
<dbReference type="InParanoid" id="A0A251U697"/>
<evidence type="ECO:0000313" key="4">
    <source>
        <dbReference type="Proteomes" id="UP000215914"/>
    </source>
</evidence>
<reference evidence="2 4" key="1">
    <citation type="journal article" date="2017" name="Nature">
        <title>The sunflower genome provides insights into oil metabolism, flowering and Asterid evolution.</title>
        <authorList>
            <person name="Badouin H."/>
            <person name="Gouzy J."/>
            <person name="Grassa C.J."/>
            <person name="Murat F."/>
            <person name="Staton S.E."/>
            <person name="Cottret L."/>
            <person name="Lelandais-Briere C."/>
            <person name="Owens G.L."/>
            <person name="Carrere S."/>
            <person name="Mayjonade B."/>
            <person name="Legrand L."/>
            <person name="Gill N."/>
            <person name="Kane N.C."/>
            <person name="Bowers J.E."/>
            <person name="Hubner S."/>
            <person name="Bellec A."/>
            <person name="Berard A."/>
            <person name="Berges H."/>
            <person name="Blanchet N."/>
            <person name="Boniface M.C."/>
            <person name="Brunel D."/>
            <person name="Catrice O."/>
            <person name="Chaidir N."/>
            <person name="Claudel C."/>
            <person name="Donnadieu C."/>
            <person name="Faraut T."/>
            <person name="Fievet G."/>
            <person name="Helmstetter N."/>
            <person name="King M."/>
            <person name="Knapp S.J."/>
            <person name="Lai Z."/>
            <person name="Le Paslier M.C."/>
            <person name="Lippi Y."/>
            <person name="Lorenzon L."/>
            <person name="Mandel J.R."/>
            <person name="Marage G."/>
            <person name="Marchand G."/>
            <person name="Marquand E."/>
            <person name="Bret-Mestries E."/>
            <person name="Morien E."/>
            <person name="Nambeesan S."/>
            <person name="Nguyen T."/>
            <person name="Pegot-Espagnet P."/>
            <person name="Pouilly N."/>
            <person name="Raftis F."/>
            <person name="Sallet E."/>
            <person name="Schiex T."/>
            <person name="Thomas J."/>
            <person name="Vandecasteele C."/>
            <person name="Vares D."/>
            <person name="Vear F."/>
            <person name="Vautrin S."/>
            <person name="Crespi M."/>
            <person name="Mangin B."/>
            <person name="Burke J.M."/>
            <person name="Salse J."/>
            <person name="Munos S."/>
            <person name="Vincourt P."/>
            <person name="Rieseberg L.H."/>
            <person name="Langlade N.B."/>
        </authorList>
    </citation>
    <scope>NUCLEOTIDE SEQUENCE [LARGE SCALE GENOMIC DNA]</scope>
    <source>
        <strain evidence="4">cv. SF193</strain>
        <tissue evidence="2">Leaves</tissue>
    </source>
</reference>
<name>A0A251U697_HELAN</name>
<dbReference type="Gramene" id="mRNA:HanXRQr2_Chr08g0335491">
    <property type="protein sequence ID" value="mRNA:HanXRQr2_Chr08g0335491"/>
    <property type="gene ID" value="HanXRQr2_Chr08g0335491"/>
</dbReference>
<reference evidence="3" key="2">
    <citation type="submission" date="2017-02" db="EMBL/GenBank/DDBJ databases">
        <title>Sunflower complete genome.</title>
        <authorList>
            <person name="Langlade N."/>
            <person name="Munos S."/>
        </authorList>
    </citation>
    <scope>NUCLEOTIDE SEQUENCE [LARGE SCALE GENOMIC DNA]</scope>
    <source>
        <tissue evidence="3">Leaves</tissue>
    </source>
</reference>